<dbReference type="InterPro" id="IPR003597">
    <property type="entry name" value="Ig_C1-set"/>
</dbReference>
<dbReference type="Pfam" id="PF07654">
    <property type="entry name" value="C1-set"/>
    <property type="match status" value="1"/>
</dbReference>
<comment type="subcellular location">
    <subcellularLocation>
        <location evidence="1">Membrane</location>
        <topology evidence="1">Single-pass type I membrane protein</topology>
    </subcellularLocation>
</comment>
<dbReference type="PROSITE" id="PS50835">
    <property type="entry name" value="IG_LIKE"/>
    <property type="match status" value="1"/>
</dbReference>
<feature type="chain" id="PRO_5047481269" description="Ig-like domain-containing protein" evidence="12">
    <location>
        <begin position="26"/>
        <end position="319"/>
    </location>
</feature>
<dbReference type="InterPro" id="IPR007110">
    <property type="entry name" value="Ig-like_dom"/>
</dbReference>
<gene>
    <name evidence="14" type="ORF">JD844_013900</name>
</gene>
<feature type="transmembrane region" description="Helical" evidence="11">
    <location>
        <begin position="254"/>
        <end position="278"/>
    </location>
</feature>
<dbReference type="InterPro" id="IPR003006">
    <property type="entry name" value="Ig/MHC_CS"/>
</dbReference>
<evidence type="ECO:0000256" key="2">
    <source>
        <dbReference type="ARBA" id="ARBA00022451"/>
    </source>
</evidence>
<organism evidence="14 15">
    <name type="scientific">Phrynosoma platyrhinos</name>
    <name type="common">Desert horned lizard</name>
    <dbReference type="NCBI Taxonomy" id="52577"/>
    <lineage>
        <taxon>Eukaryota</taxon>
        <taxon>Metazoa</taxon>
        <taxon>Chordata</taxon>
        <taxon>Craniata</taxon>
        <taxon>Vertebrata</taxon>
        <taxon>Euteleostomi</taxon>
        <taxon>Lepidosauria</taxon>
        <taxon>Squamata</taxon>
        <taxon>Bifurcata</taxon>
        <taxon>Unidentata</taxon>
        <taxon>Episquamata</taxon>
        <taxon>Toxicofera</taxon>
        <taxon>Iguania</taxon>
        <taxon>Phrynosomatidae</taxon>
        <taxon>Phrynosomatinae</taxon>
        <taxon>Phrynosoma</taxon>
    </lineage>
</organism>
<evidence type="ECO:0000256" key="11">
    <source>
        <dbReference type="SAM" id="Phobius"/>
    </source>
</evidence>
<sequence>VWLGEGFSVLGALALKLMSFSGTTSHSLRYLRTTVSHPGQGLPQFFIVGYVDDQLFYQYDSISRAAQPRVTWMEKAGAHYWDTETKLMQDREAVSRAYMANLRNHYNQSEEFHTLQKMFGCELRKDGSTGGFVQYAYDRTDHIILDKETVTWTEAEPPVGKVTRQAIGGGQEALICQAHGFYPKEIEATWRKGKEILEHETFRRNIAPNFDGTYHIWLSIEIDPKERNLYQCHVDHASLRKPLVLVFEEHGVNMALILGAIFGIVAVLFAFGITFFFLSKYICEYVFSAMCLVLWYILLETADEKTTLSLVELPNCLSI</sequence>
<evidence type="ECO:0000256" key="1">
    <source>
        <dbReference type="ARBA" id="ARBA00004479"/>
    </source>
</evidence>
<dbReference type="Proteomes" id="UP000826234">
    <property type="component" value="Unassembled WGS sequence"/>
</dbReference>
<comment type="caution">
    <text evidence="14">The sequence shown here is derived from an EMBL/GenBank/DDBJ whole genome shotgun (WGS) entry which is preliminary data.</text>
</comment>
<protein>
    <recommendedName>
        <fullName evidence="13">Ig-like domain-containing protein</fullName>
    </recommendedName>
</protein>
<keyword evidence="2" id="KW-0490">MHC I</keyword>
<keyword evidence="7 11" id="KW-0472">Membrane</keyword>
<keyword evidence="4 12" id="KW-0732">Signal</keyword>
<feature type="domain" description="Ig-like" evidence="13">
    <location>
        <begin position="157"/>
        <end position="244"/>
    </location>
</feature>
<feature type="signal peptide" evidence="12">
    <location>
        <begin position="1"/>
        <end position="25"/>
    </location>
</feature>
<dbReference type="PANTHER" id="PTHR16675:SF242">
    <property type="entry name" value="MAJOR HISTOCOMPATIBILITY COMPLEX CLASS I-RELATED GENE PROTEIN"/>
    <property type="match status" value="1"/>
</dbReference>
<evidence type="ECO:0000259" key="13">
    <source>
        <dbReference type="PROSITE" id="PS50835"/>
    </source>
</evidence>
<feature type="transmembrane region" description="Helical" evidence="11">
    <location>
        <begin position="285"/>
        <end position="302"/>
    </location>
</feature>
<dbReference type="InterPro" id="IPR001039">
    <property type="entry name" value="MHC_I_a_a1/a2"/>
</dbReference>
<dbReference type="Pfam" id="PF00129">
    <property type="entry name" value="MHC_I"/>
    <property type="match status" value="1"/>
</dbReference>
<keyword evidence="3 11" id="KW-0812">Transmembrane</keyword>
<evidence type="ECO:0000256" key="12">
    <source>
        <dbReference type="SAM" id="SignalP"/>
    </source>
</evidence>
<keyword evidence="15" id="KW-1185">Reference proteome</keyword>
<evidence type="ECO:0000256" key="4">
    <source>
        <dbReference type="ARBA" id="ARBA00022729"/>
    </source>
</evidence>
<dbReference type="InterPro" id="IPR050208">
    <property type="entry name" value="MHC_class-I_related"/>
</dbReference>
<comment type="similarity">
    <text evidence="10">Belongs to the MHC class I family.</text>
</comment>
<dbReference type="Gene3D" id="3.30.500.10">
    <property type="entry name" value="MHC class I-like antigen recognition-like"/>
    <property type="match status" value="1"/>
</dbReference>
<dbReference type="EMBL" id="JAIPUX010000439">
    <property type="protein sequence ID" value="KAH0630647.1"/>
    <property type="molecule type" value="Genomic_DNA"/>
</dbReference>
<dbReference type="InterPro" id="IPR011161">
    <property type="entry name" value="MHC_I-like_Ag-recog"/>
</dbReference>
<dbReference type="InterPro" id="IPR037055">
    <property type="entry name" value="MHC_I-like_Ag-recog_sf"/>
</dbReference>
<dbReference type="Gene3D" id="2.60.40.10">
    <property type="entry name" value="Immunoglobulins"/>
    <property type="match status" value="1"/>
</dbReference>
<evidence type="ECO:0000256" key="9">
    <source>
        <dbReference type="ARBA" id="ARBA00023180"/>
    </source>
</evidence>
<evidence type="ECO:0000313" key="15">
    <source>
        <dbReference type="Proteomes" id="UP000826234"/>
    </source>
</evidence>
<dbReference type="PRINTS" id="PR01638">
    <property type="entry name" value="MHCCLASSI"/>
</dbReference>
<dbReference type="SUPFAM" id="SSF54452">
    <property type="entry name" value="MHC antigen-recognition domain"/>
    <property type="match status" value="1"/>
</dbReference>
<dbReference type="InterPro" id="IPR011162">
    <property type="entry name" value="MHC_I/II-like_Ag-recog"/>
</dbReference>
<evidence type="ECO:0000256" key="3">
    <source>
        <dbReference type="ARBA" id="ARBA00022692"/>
    </source>
</evidence>
<keyword evidence="9" id="KW-0325">Glycoprotein</keyword>
<evidence type="ECO:0000256" key="6">
    <source>
        <dbReference type="ARBA" id="ARBA00022989"/>
    </source>
</evidence>
<dbReference type="CDD" id="cd07698">
    <property type="entry name" value="IgC1_MHC_I_alpha3"/>
    <property type="match status" value="1"/>
</dbReference>
<keyword evidence="5" id="KW-0391">Immunity</keyword>
<feature type="non-terminal residue" evidence="14">
    <location>
        <position position="1"/>
    </location>
</feature>
<dbReference type="PROSITE" id="PS00290">
    <property type="entry name" value="IG_MHC"/>
    <property type="match status" value="1"/>
</dbReference>
<evidence type="ECO:0000256" key="7">
    <source>
        <dbReference type="ARBA" id="ARBA00023136"/>
    </source>
</evidence>
<keyword evidence="6 11" id="KW-1133">Transmembrane helix</keyword>
<evidence type="ECO:0000256" key="8">
    <source>
        <dbReference type="ARBA" id="ARBA00023157"/>
    </source>
</evidence>
<dbReference type="InterPro" id="IPR036179">
    <property type="entry name" value="Ig-like_dom_sf"/>
</dbReference>
<reference evidence="14 15" key="1">
    <citation type="journal article" date="2022" name="Gigascience">
        <title>A chromosome-level genome assembly and annotation of the desert horned lizard, Phrynosoma platyrhinos, provides insight into chromosomal rearrangements among reptiles.</title>
        <authorList>
            <person name="Koochekian N."/>
            <person name="Ascanio A."/>
            <person name="Farleigh K."/>
            <person name="Card D.C."/>
            <person name="Schield D.R."/>
            <person name="Castoe T.A."/>
            <person name="Jezkova T."/>
        </authorList>
    </citation>
    <scope>NUCLEOTIDE SEQUENCE [LARGE SCALE GENOMIC DNA]</scope>
    <source>
        <strain evidence="14">NK-2021</strain>
    </source>
</reference>
<evidence type="ECO:0000256" key="5">
    <source>
        <dbReference type="ARBA" id="ARBA00022859"/>
    </source>
</evidence>
<keyword evidence="8" id="KW-1015">Disulfide bond</keyword>
<accession>A0ABQ7TMG4</accession>
<dbReference type="PANTHER" id="PTHR16675">
    <property type="entry name" value="MHC CLASS I-RELATED"/>
    <property type="match status" value="1"/>
</dbReference>
<dbReference type="InterPro" id="IPR013783">
    <property type="entry name" value="Ig-like_fold"/>
</dbReference>
<evidence type="ECO:0000313" key="14">
    <source>
        <dbReference type="EMBL" id="KAH0630647.1"/>
    </source>
</evidence>
<proteinExistence type="inferred from homology"/>
<evidence type="ECO:0000256" key="10">
    <source>
        <dbReference type="RuleBase" id="RU004439"/>
    </source>
</evidence>
<dbReference type="SUPFAM" id="SSF48726">
    <property type="entry name" value="Immunoglobulin"/>
    <property type="match status" value="1"/>
</dbReference>
<dbReference type="SMART" id="SM00407">
    <property type="entry name" value="IGc1"/>
    <property type="match status" value="1"/>
</dbReference>
<name>A0ABQ7TMG4_PHRPL</name>